<dbReference type="InterPro" id="IPR006342">
    <property type="entry name" value="FkbM_mtfrase"/>
</dbReference>
<dbReference type="SUPFAM" id="SSF53335">
    <property type="entry name" value="S-adenosyl-L-methionine-dependent methyltransferases"/>
    <property type="match status" value="1"/>
</dbReference>
<dbReference type="Gene3D" id="3.40.50.150">
    <property type="entry name" value="Vaccinia Virus protein VP39"/>
    <property type="match status" value="1"/>
</dbReference>
<evidence type="ECO:0000313" key="3">
    <source>
        <dbReference type="Proteomes" id="UP001050975"/>
    </source>
</evidence>
<dbReference type="Proteomes" id="UP001050975">
    <property type="component" value="Unassembled WGS sequence"/>
</dbReference>
<keyword evidence="3" id="KW-1185">Reference proteome</keyword>
<dbReference type="AlphaFoldDB" id="A0AAV3XDR3"/>
<accession>A0AAV3XDR3</accession>
<dbReference type="RefSeq" id="WP_226582453.1">
    <property type="nucleotide sequence ID" value="NZ_BLAY01000048.1"/>
</dbReference>
<evidence type="ECO:0000259" key="1">
    <source>
        <dbReference type="Pfam" id="PF05050"/>
    </source>
</evidence>
<sequence length="272" mass="30796">MRVEPCCQSLLANILPVVDPKKEGICIDVGVGTFAFYCEMFAKLRFSTLAVEPLPVKKLQRICQKRNIGLIQSCLSDRNGTENLYMGTFAGLLNNNFSSLSPDWFGSYKQIKQVESITLSKLLSTIEAEKISCIKIDIEGWESQVIKQFVELPDSLIPKVVMFEYGGGINRQKGKRGWSPQFLNATMDCLAVLKQCGYGFSVMIDYAYHAKERIFDLQLSDLEPDSIFDSNAVYGNIISFHDWRYSEDEIAKLCRPYYGGWTNLVLTTILSR</sequence>
<reference evidence="2" key="1">
    <citation type="submission" date="2019-10" db="EMBL/GenBank/DDBJ databases">
        <title>Draft genome sequece of Microseira wollei NIES-4236.</title>
        <authorList>
            <person name="Yamaguchi H."/>
            <person name="Suzuki S."/>
            <person name="Kawachi M."/>
        </authorList>
    </citation>
    <scope>NUCLEOTIDE SEQUENCE</scope>
    <source>
        <strain evidence="2">NIES-4236</strain>
    </source>
</reference>
<dbReference type="Pfam" id="PF05050">
    <property type="entry name" value="Methyltransf_21"/>
    <property type="match status" value="1"/>
</dbReference>
<protein>
    <recommendedName>
        <fullName evidence="1">Methyltransferase FkbM domain-containing protein</fullName>
    </recommendedName>
</protein>
<dbReference type="InterPro" id="IPR029063">
    <property type="entry name" value="SAM-dependent_MTases_sf"/>
</dbReference>
<dbReference type="PANTHER" id="PTHR34203">
    <property type="entry name" value="METHYLTRANSFERASE, FKBM FAMILY PROTEIN"/>
    <property type="match status" value="1"/>
</dbReference>
<proteinExistence type="predicted"/>
<dbReference type="EMBL" id="BLAY01000048">
    <property type="protein sequence ID" value="GET38579.1"/>
    <property type="molecule type" value="Genomic_DNA"/>
</dbReference>
<dbReference type="InterPro" id="IPR052514">
    <property type="entry name" value="SAM-dependent_MTase"/>
</dbReference>
<comment type="caution">
    <text evidence="2">The sequence shown here is derived from an EMBL/GenBank/DDBJ whole genome shotgun (WGS) entry which is preliminary data.</text>
</comment>
<evidence type="ECO:0000313" key="2">
    <source>
        <dbReference type="EMBL" id="GET38579.1"/>
    </source>
</evidence>
<organism evidence="2 3">
    <name type="scientific">Microseira wollei NIES-4236</name>
    <dbReference type="NCBI Taxonomy" id="2530354"/>
    <lineage>
        <taxon>Bacteria</taxon>
        <taxon>Bacillati</taxon>
        <taxon>Cyanobacteriota</taxon>
        <taxon>Cyanophyceae</taxon>
        <taxon>Oscillatoriophycideae</taxon>
        <taxon>Aerosakkonematales</taxon>
        <taxon>Aerosakkonemataceae</taxon>
        <taxon>Microseira</taxon>
    </lineage>
</organism>
<dbReference type="NCBIfam" id="TIGR01444">
    <property type="entry name" value="fkbM_fam"/>
    <property type="match status" value="1"/>
</dbReference>
<name>A0AAV3XDR3_9CYAN</name>
<dbReference type="PANTHER" id="PTHR34203:SF15">
    <property type="entry name" value="SLL1173 PROTEIN"/>
    <property type="match status" value="1"/>
</dbReference>
<feature type="domain" description="Methyltransferase FkbM" evidence="1">
    <location>
        <begin position="35"/>
        <end position="198"/>
    </location>
</feature>
<gene>
    <name evidence="2" type="ORF">MiSe_33370</name>
</gene>